<reference evidence="1 2" key="1">
    <citation type="submission" date="2021-12" db="EMBL/GenBank/DDBJ databases">
        <title>Siccirubricoccus leaddurans sp. nov., a high concentration Zn2+ tolerance bacterium.</title>
        <authorList>
            <person name="Cao Y."/>
        </authorList>
    </citation>
    <scope>NUCLEOTIDE SEQUENCE [LARGE SCALE GENOMIC DNA]</scope>
    <source>
        <strain evidence="1 2">KC 17139</strain>
    </source>
</reference>
<name>A0ABT1DD70_9PROT</name>
<comment type="caution">
    <text evidence="1">The sequence shown here is derived from an EMBL/GenBank/DDBJ whole genome shotgun (WGS) entry which is preliminary data.</text>
</comment>
<evidence type="ECO:0000313" key="1">
    <source>
        <dbReference type="EMBL" id="MCO6419854.1"/>
    </source>
</evidence>
<sequence length="51" mass="5014">MPIGLLIRALVLASLLALIPLVFGSPGGFAPLRHGAPAEASPGRIATAAAP</sequence>
<gene>
    <name evidence="1" type="ORF">JYK14_27370</name>
</gene>
<protein>
    <submittedName>
        <fullName evidence="1">Uncharacterized protein</fullName>
    </submittedName>
</protein>
<keyword evidence="2" id="KW-1185">Reference proteome</keyword>
<dbReference type="Proteomes" id="UP001523392">
    <property type="component" value="Unassembled WGS sequence"/>
</dbReference>
<dbReference type="RefSeq" id="WP_252956532.1">
    <property type="nucleotide sequence ID" value="NZ_JAFIRR010000237.1"/>
</dbReference>
<dbReference type="EMBL" id="JAFIRR010000237">
    <property type="protein sequence ID" value="MCO6419854.1"/>
    <property type="molecule type" value="Genomic_DNA"/>
</dbReference>
<proteinExistence type="predicted"/>
<evidence type="ECO:0000313" key="2">
    <source>
        <dbReference type="Proteomes" id="UP001523392"/>
    </source>
</evidence>
<accession>A0ABT1DD70</accession>
<organism evidence="1 2">
    <name type="scientific">Siccirubricoccus soli</name>
    <dbReference type="NCBI Taxonomy" id="2899147"/>
    <lineage>
        <taxon>Bacteria</taxon>
        <taxon>Pseudomonadati</taxon>
        <taxon>Pseudomonadota</taxon>
        <taxon>Alphaproteobacteria</taxon>
        <taxon>Acetobacterales</taxon>
        <taxon>Roseomonadaceae</taxon>
        <taxon>Siccirubricoccus</taxon>
    </lineage>
</organism>